<dbReference type="PANTHER" id="PTHR13627">
    <property type="entry name" value="FUKUTIN RELATED PROTEIN"/>
    <property type="match status" value="1"/>
</dbReference>
<gene>
    <name evidence="2" type="ORF">PMEA_00021447</name>
</gene>
<name>A0AAU9VX22_9CNID</name>
<sequence>MAKSLVYLRRHKLKLLMLLLLCSIVCHLLILGFSSANNSNSVLLQTFSLTTLDKRDGTSDSVASDYVNDFRSSVASDYVNGLRSWVASLNALLYTGEWQNSFSFIYSNGGSSPPGVTDENNRYVMVLPFSKTEEKAFNDSAEDDKLSLLKLYEFLDVMVDFDGATCLQPSTEHKRADHELHQEKLYNQRKDSLESSWCRFITKKWSLHIKNTGPVLNTRLERKTSTNGSSSNKFSFPDLANGILIVYQVCNVAQGPFVMRGDVFHRYGGLLNGFGRMTLLEFFVRSKGELKIAKLSNCSWTHEIARVDRGTLEGSNDVPEYAAFGNKFNILRIVTSNRIEWTTCVSNWKLCPEKPYVKPTELSSVAAPICCGTVLFQMLKDITWALTQLGVDYRVIYGTLLGAVRSQTVIPWTCDVDIALTKVDYGNSSTYSSIAELLRTKGSHYYLGISYMGIPRAHMLMAPYIEVDTASLFDGPDDLEGSNLLFSSDIEQAVQGMLPVSSGWRERRYVDFYISPSVWLNGSALAVINNEQFVTLKDIDYELTNWYGKGYLQPAHGGEWFGCSD</sequence>
<dbReference type="Pfam" id="PF04991">
    <property type="entry name" value="LicD"/>
    <property type="match status" value="1"/>
</dbReference>
<protein>
    <recommendedName>
        <fullName evidence="1">LicD/FKTN/FKRP nucleotidyltransferase domain-containing protein</fullName>
    </recommendedName>
</protein>
<organism evidence="2 3">
    <name type="scientific">Pocillopora meandrina</name>
    <dbReference type="NCBI Taxonomy" id="46732"/>
    <lineage>
        <taxon>Eukaryota</taxon>
        <taxon>Metazoa</taxon>
        <taxon>Cnidaria</taxon>
        <taxon>Anthozoa</taxon>
        <taxon>Hexacorallia</taxon>
        <taxon>Scleractinia</taxon>
        <taxon>Astrocoeniina</taxon>
        <taxon>Pocilloporidae</taxon>
        <taxon>Pocillopora</taxon>
    </lineage>
</organism>
<dbReference type="EMBL" id="CALNXJ010000004">
    <property type="protein sequence ID" value="CAH3037955.1"/>
    <property type="molecule type" value="Genomic_DNA"/>
</dbReference>
<feature type="domain" description="LicD/FKTN/FKRP nucleotidyltransferase" evidence="1">
    <location>
        <begin position="390"/>
        <end position="425"/>
    </location>
</feature>
<dbReference type="InterPro" id="IPR052613">
    <property type="entry name" value="LicD_transferase"/>
</dbReference>
<evidence type="ECO:0000313" key="3">
    <source>
        <dbReference type="Proteomes" id="UP001159428"/>
    </source>
</evidence>
<evidence type="ECO:0000313" key="2">
    <source>
        <dbReference type="EMBL" id="CAH3037955.1"/>
    </source>
</evidence>
<dbReference type="Proteomes" id="UP001159428">
    <property type="component" value="Unassembled WGS sequence"/>
</dbReference>
<dbReference type="GO" id="GO:0009100">
    <property type="term" value="P:glycoprotein metabolic process"/>
    <property type="evidence" value="ECO:0007669"/>
    <property type="project" value="UniProtKB-ARBA"/>
</dbReference>
<reference evidence="2 3" key="1">
    <citation type="submission" date="2022-05" db="EMBL/GenBank/DDBJ databases">
        <authorList>
            <consortium name="Genoscope - CEA"/>
            <person name="William W."/>
        </authorList>
    </citation>
    <scope>NUCLEOTIDE SEQUENCE [LARGE SCALE GENOMIC DNA]</scope>
</reference>
<dbReference type="AlphaFoldDB" id="A0AAU9VX22"/>
<evidence type="ECO:0000259" key="1">
    <source>
        <dbReference type="Pfam" id="PF04991"/>
    </source>
</evidence>
<dbReference type="InterPro" id="IPR007074">
    <property type="entry name" value="LicD/FKTN/FKRP_NTP_transf"/>
</dbReference>
<dbReference type="PANTHER" id="PTHR13627:SF33">
    <property type="entry name" value="LICD FAMILY PROTEIN"/>
    <property type="match status" value="1"/>
</dbReference>
<proteinExistence type="predicted"/>
<accession>A0AAU9VX22</accession>
<comment type="caution">
    <text evidence="2">The sequence shown here is derived from an EMBL/GenBank/DDBJ whole genome shotgun (WGS) entry which is preliminary data.</text>
</comment>
<keyword evidence="3" id="KW-1185">Reference proteome</keyword>